<dbReference type="Proteomes" id="UP000239181">
    <property type="component" value="Unassembled WGS sequence"/>
</dbReference>
<accession>A0A2S9I5X6</accession>
<keyword evidence="2" id="KW-1185">Reference proteome</keyword>
<dbReference type="EMBL" id="PDET01000022">
    <property type="protein sequence ID" value="PRD13114.1"/>
    <property type="molecule type" value="Genomic_DNA"/>
</dbReference>
<evidence type="ECO:0008006" key="3">
    <source>
        <dbReference type="Google" id="ProtNLM"/>
    </source>
</evidence>
<evidence type="ECO:0000313" key="2">
    <source>
        <dbReference type="Proteomes" id="UP000239181"/>
    </source>
</evidence>
<sequence>MESVATTSNSVNITCKAEALESYFHREAIARGNKPLALDMGIHPSGLSRKKVGLVGLACKLILQLGLPAGCIAAPGCEQNVVLTGEEARKLLSLLEHIRQPAGGTGG</sequence>
<dbReference type="InterPro" id="IPR010982">
    <property type="entry name" value="Lambda_DNA-bd_dom_sf"/>
</dbReference>
<comment type="caution">
    <text evidence="1">The sequence shown here is derived from an EMBL/GenBank/DDBJ whole genome shotgun (WGS) entry which is preliminary data.</text>
</comment>
<evidence type="ECO:0000313" key="1">
    <source>
        <dbReference type="EMBL" id="PRD13114.1"/>
    </source>
</evidence>
<name>A0A2S9I5X6_9GAMM</name>
<dbReference type="OrthoDB" id="6458047at2"/>
<organism evidence="1 2">
    <name type="scientific">Pantoea coffeiphila</name>
    <dbReference type="NCBI Taxonomy" id="1465635"/>
    <lineage>
        <taxon>Bacteria</taxon>
        <taxon>Pseudomonadati</taxon>
        <taxon>Pseudomonadota</taxon>
        <taxon>Gammaproteobacteria</taxon>
        <taxon>Enterobacterales</taxon>
        <taxon>Erwiniaceae</taxon>
        <taxon>Pantoea</taxon>
    </lineage>
</organism>
<dbReference type="AlphaFoldDB" id="A0A2S9I5X6"/>
<protein>
    <recommendedName>
        <fullName evidence="3">Transcriptional regulator</fullName>
    </recommendedName>
</protein>
<dbReference type="GO" id="GO:0003677">
    <property type="term" value="F:DNA binding"/>
    <property type="evidence" value="ECO:0007669"/>
    <property type="project" value="InterPro"/>
</dbReference>
<proteinExistence type="predicted"/>
<gene>
    <name evidence="1" type="ORF">CQW29_22845</name>
</gene>
<dbReference type="RefSeq" id="WP_105595045.1">
    <property type="nucleotide sequence ID" value="NZ_JAFBFW010000015.1"/>
</dbReference>
<dbReference type="SUPFAM" id="SSF47413">
    <property type="entry name" value="lambda repressor-like DNA-binding domains"/>
    <property type="match status" value="1"/>
</dbReference>
<reference evidence="1 2" key="1">
    <citation type="submission" date="2017-10" db="EMBL/GenBank/DDBJ databases">
        <title>Draft genome of two endophytic bacteria isolated from 'guarana' Paullinia cupana (Mart.) Ducke.</title>
        <authorList>
            <person name="Siqueira K.A."/>
            <person name="Liotti R.G."/>
            <person name="Mendes T.A."/>
            <person name="Soares M.A."/>
        </authorList>
    </citation>
    <scope>NUCLEOTIDE SEQUENCE [LARGE SCALE GENOMIC DNA]</scope>
    <source>
        <strain evidence="1 2">342</strain>
    </source>
</reference>